<gene>
    <name evidence="5" type="ORF">CK936_33505</name>
</gene>
<name>A0A2A2CZL2_9ACTN</name>
<dbReference type="InterPro" id="IPR050090">
    <property type="entry name" value="Tyrosine_recombinase_XerCD"/>
</dbReference>
<dbReference type="PROSITE" id="PS51900">
    <property type="entry name" value="CB"/>
    <property type="match status" value="1"/>
</dbReference>
<comment type="caution">
    <text evidence="5">The sequence shown here is derived from an EMBL/GenBank/DDBJ whole genome shotgun (WGS) entry which is preliminary data.</text>
</comment>
<reference evidence="5 6" key="1">
    <citation type="submission" date="2017-08" db="EMBL/GenBank/DDBJ databases">
        <title>Genome sequence of Streptomyces albireticuli NRRL B-1670.</title>
        <authorList>
            <person name="Graham D.E."/>
            <person name="Mahan K.M."/>
            <person name="Klingeman D.M."/>
            <person name="Hettich R.L."/>
            <person name="Parry R.J."/>
            <person name="Spain J.C."/>
        </authorList>
    </citation>
    <scope>NUCLEOTIDE SEQUENCE [LARGE SCALE GENOMIC DNA]</scope>
    <source>
        <strain evidence="5 6">NRRL B-1670</strain>
    </source>
</reference>
<dbReference type="AlphaFoldDB" id="A0A2A2CZL2"/>
<evidence type="ECO:0000259" key="4">
    <source>
        <dbReference type="PROSITE" id="PS51900"/>
    </source>
</evidence>
<dbReference type="Proteomes" id="UP000218944">
    <property type="component" value="Unassembled WGS sequence"/>
</dbReference>
<dbReference type="InterPro" id="IPR044068">
    <property type="entry name" value="CB"/>
</dbReference>
<keyword evidence="6" id="KW-1185">Reference proteome</keyword>
<protein>
    <submittedName>
        <fullName evidence="5">Integrase</fullName>
    </submittedName>
</protein>
<dbReference type="InterPro" id="IPR013762">
    <property type="entry name" value="Integrase-like_cat_sf"/>
</dbReference>
<accession>A0A2A2CZL2</accession>
<dbReference type="Pfam" id="PF02899">
    <property type="entry name" value="Phage_int_SAM_1"/>
    <property type="match status" value="1"/>
</dbReference>
<dbReference type="SUPFAM" id="SSF56349">
    <property type="entry name" value="DNA breaking-rejoining enzymes"/>
    <property type="match status" value="2"/>
</dbReference>
<organism evidence="5 6">
    <name type="scientific">Streptomyces albireticuli</name>
    <dbReference type="NCBI Taxonomy" id="1940"/>
    <lineage>
        <taxon>Bacteria</taxon>
        <taxon>Bacillati</taxon>
        <taxon>Actinomycetota</taxon>
        <taxon>Actinomycetes</taxon>
        <taxon>Kitasatosporales</taxon>
        <taxon>Streptomycetaceae</taxon>
        <taxon>Streptomyces</taxon>
    </lineage>
</organism>
<evidence type="ECO:0000256" key="3">
    <source>
        <dbReference type="PROSITE-ProRule" id="PRU01248"/>
    </source>
</evidence>
<evidence type="ECO:0000313" key="6">
    <source>
        <dbReference type="Proteomes" id="UP000218944"/>
    </source>
</evidence>
<dbReference type="GO" id="GO:0006310">
    <property type="term" value="P:DNA recombination"/>
    <property type="evidence" value="ECO:0007669"/>
    <property type="project" value="UniProtKB-KW"/>
</dbReference>
<dbReference type="InterPro" id="IPR010998">
    <property type="entry name" value="Integrase_recombinase_N"/>
</dbReference>
<sequence length="518" mass="58343">MWRVFWVPRTRAEVPTRVPELKGWSDLRERESSVQIRPGDPILLAPDYRVDELTTLYFSSQPFAGHTPETKRNYATDLCLFFNFLWAHGELWTQATAVDLDDYRYWRQEATENPQRVGGAKWNRELAALSGLYTWAARPGNAFVAVNPVETRSLTLRSGAVAAVPVQRAKDYRSSNVHWLTPRAFRRWVDVGLRGRTRDGLPSAGWRGRLEARNVAFARLLYGSGLRRSEGASLLTFEVPELRLEGGRYLVGRVAAAVTRSKKPRTYYVPAEVVGQIESYVESARARAVRAAQAVGRYDQITEMRLVVRVTNGPRRIVHWCDRDGVRGRTELNAASVSERTTFYIEGGGGPEPLWLWLNEQGLPFLPHSWEGVFTAANDRCRTVLAGGRREHAAVRGVVEAPYLTPHGCRHSFALYMLVILHYLMDERFGLTPQERRDYRLLYGDAWGMVQMLLGHASRETTVEHYLAPVADLQLRSLLAIAPAAQAVPVAGSLDGVFARLAREAEGIQDIDDRMAAS</sequence>
<dbReference type="EMBL" id="NSJV01000637">
    <property type="protein sequence ID" value="PAU44694.1"/>
    <property type="molecule type" value="Genomic_DNA"/>
</dbReference>
<evidence type="ECO:0000256" key="2">
    <source>
        <dbReference type="ARBA" id="ARBA00023172"/>
    </source>
</evidence>
<dbReference type="InterPro" id="IPR004107">
    <property type="entry name" value="Integrase_SAM-like_N"/>
</dbReference>
<evidence type="ECO:0000256" key="1">
    <source>
        <dbReference type="ARBA" id="ARBA00023125"/>
    </source>
</evidence>
<dbReference type="PANTHER" id="PTHR30349:SF64">
    <property type="entry name" value="PROPHAGE INTEGRASE INTD-RELATED"/>
    <property type="match status" value="1"/>
</dbReference>
<dbReference type="GO" id="GO:0015074">
    <property type="term" value="P:DNA integration"/>
    <property type="evidence" value="ECO:0007669"/>
    <property type="project" value="InterPro"/>
</dbReference>
<dbReference type="GO" id="GO:0003677">
    <property type="term" value="F:DNA binding"/>
    <property type="evidence" value="ECO:0007669"/>
    <property type="project" value="UniProtKB-UniRule"/>
</dbReference>
<proteinExistence type="predicted"/>
<dbReference type="Gene3D" id="1.10.150.130">
    <property type="match status" value="1"/>
</dbReference>
<evidence type="ECO:0000313" key="5">
    <source>
        <dbReference type="EMBL" id="PAU44694.1"/>
    </source>
</evidence>
<keyword evidence="2" id="KW-0233">DNA recombination</keyword>
<feature type="domain" description="Core-binding (CB)" evidence="4">
    <location>
        <begin position="54"/>
        <end position="137"/>
    </location>
</feature>
<keyword evidence="1 3" id="KW-0238">DNA-binding</keyword>
<dbReference type="PANTHER" id="PTHR30349">
    <property type="entry name" value="PHAGE INTEGRASE-RELATED"/>
    <property type="match status" value="1"/>
</dbReference>
<dbReference type="InterPro" id="IPR011010">
    <property type="entry name" value="DNA_brk_join_enz"/>
</dbReference>
<dbReference type="Gene3D" id="1.10.443.10">
    <property type="entry name" value="Intergrase catalytic core"/>
    <property type="match status" value="1"/>
</dbReference>